<feature type="binding site" evidence="16">
    <location>
        <position position="513"/>
    </location>
    <ligand>
        <name>L-glutamate</name>
        <dbReference type="ChEBI" id="CHEBI:29985"/>
    </ligand>
</feature>
<evidence type="ECO:0000256" key="21">
    <source>
        <dbReference type="SAM" id="SignalP"/>
    </source>
</evidence>
<dbReference type="Proteomes" id="UP001153620">
    <property type="component" value="Chromosome 4"/>
</dbReference>
<feature type="binding site" evidence="16">
    <location>
        <position position="684"/>
    </location>
    <ligand>
        <name>L-glutamate</name>
        <dbReference type="ChEBI" id="CHEBI:29985"/>
    </ligand>
</feature>
<feature type="domain" description="Ionotropic glutamate receptor C-terminal" evidence="22">
    <location>
        <begin position="424"/>
        <end position="798"/>
    </location>
</feature>
<keyword evidence="6 20" id="KW-1133">Transmembrane helix</keyword>
<keyword evidence="13" id="KW-1071">Ligand-gated ion channel</keyword>
<dbReference type="Pfam" id="PF01094">
    <property type="entry name" value="ANF_receptor"/>
    <property type="match status" value="1"/>
</dbReference>
<evidence type="ECO:0000256" key="20">
    <source>
        <dbReference type="SAM" id="Phobius"/>
    </source>
</evidence>
<keyword evidence="9 20" id="KW-0472">Membrane</keyword>
<evidence type="ECO:0000256" key="3">
    <source>
        <dbReference type="ARBA" id="ARBA00022475"/>
    </source>
</evidence>
<keyword evidence="3" id="KW-1003">Cell membrane</keyword>
<evidence type="ECO:0000256" key="6">
    <source>
        <dbReference type="ARBA" id="ARBA00022989"/>
    </source>
</evidence>
<evidence type="ECO:0000256" key="13">
    <source>
        <dbReference type="ARBA" id="ARBA00023286"/>
    </source>
</evidence>
<evidence type="ECO:0000313" key="24">
    <source>
        <dbReference type="EMBL" id="CAG9811633.1"/>
    </source>
</evidence>
<reference evidence="24" key="2">
    <citation type="submission" date="2022-10" db="EMBL/GenBank/DDBJ databases">
        <authorList>
            <consortium name="ENA_rothamsted_submissions"/>
            <consortium name="culmorum"/>
            <person name="King R."/>
        </authorList>
    </citation>
    <scope>NUCLEOTIDE SEQUENCE</scope>
</reference>
<keyword evidence="12" id="KW-0628">Postsynaptic cell membrane</keyword>
<reference evidence="24" key="1">
    <citation type="submission" date="2022-01" db="EMBL/GenBank/DDBJ databases">
        <authorList>
            <person name="King R."/>
        </authorList>
    </citation>
    <scope>NUCLEOTIDE SEQUENCE</scope>
</reference>
<dbReference type="FunFam" id="3.40.190.10:FF:000178">
    <property type="entry name" value="Glutamate receptor subunit"/>
    <property type="match status" value="1"/>
</dbReference>
<keyword evidence="2" id="KW-0813">Transport</keyword>
<dbReference type="GO" id="GO:0038023">
    <property type="term" value="F:signaling receptor activity"/>
    <property type="evidence" value="ECO:0007669"/>
    <property type="project" value="InterPro"/>
</dbReference>
<feature type="compositionally biased region" description="Polar residues" evidence="19">
    <location>
        <begin position="883"/>
        <end position="892"/>
    </location>
</feature>
<dbReference type="InterPro" id="IPR001320">
    <property type="entry name" value="Iontro_rcpt_C"/>
</dbReference>
<sequence length="946" mass="107414">MKTWIILLVSVFCGVAHAKKEILVGGIFHGDDELSQKVFKSTFESINNLQYKYKFTAHMFNITRTDSLKAQDIVCNLSKKGVMAIFGPSSVETSGIVSSLAERLEIPHLIYHWKTKPRQRVEYEDPKMTLNFYPDSDAIAKTLAGILIDYTWKSYTIIYENEENLLRLKDILQVHQPNGDNLVTMMKLEDENYAILMKKVKYNQVKNVILDISIDKILPLFEAAKLVGMTGDYHRYFLTNLDSATLNFRDITESLVNITTIRLSNVSSGFMDDALRNINGYGESSIEASKIPLESALIHDAIHFFVNALDFYVENPRNARMKAKSCTEVQDISGRTQQSFGYGLMEFMRAREYTGITGQIEFFKGNITQKRGSRTELSLDILAFSRESSNFHKIALFDSTSGMIYDYSESDNEEKIYAAIQNKTFIITTRAEPPFLFHNTVDKDGMPLEGNAQFSGYAVDLIKRIQGNFQFKYYFQLVEDGKNGNFDAAKGEWNGLIGEILKNRADLAIADITITCDRKKVVDFTTPFMNLGISILYTKPKPKEKNLFSFFDPFTTDVWIYTGLAYIFISILVFVLSRVNNDDWESSHPCNQDPDEVESIWNILNCVWLMMGSIMGQGSDILPKGSSTRIVTGLWWFFALIMLASYTANLAAFLTSDRLTSSINGAEDLAKQVKIKYGAVKEGSTARFFQFSNYSTYQRMWATMERNGDIFNPKSNDEGVNKVEKDNGDYAFMMESVPMEYQTQRKCTLMQVGEWLDSKGYGIALPLESPYRKFFSTQILKLQESGVLAKLKEDWWRAPVGEECKPIEVPHDDLDIGNVGGVFLLLLGGCLVALLIAIIEFSMNVQEVAINEKITHWDALKSELAFAFNFRILTKPVRSNSTEIISRKSTPPRSMKSRSRFGSEKNLKIKPTRSVSLDSRAIEPKSKSLFDLHFTSEKKGKISTLF</sequence>
<keyword evidence="10" id="KW-0675">Receptor</keyword>
<keyword evidence="8" id="KW-0406">Ion transport</keyword>
<dbReference type="OrthoDB" id="5984008at2759"/>
<evidence type="ECO:0000256" key="19">
    <source>
        <dbReference type="SAM" id="MobiDB-lite"/>
    </source>
</evidence>
<gene>
    <name evidence="24" type="ORF">CHIRRI_LOCUS14440</name>
</gene>
<evidence type="ECO:0000256" key="4">
    <source>
        <dbReference type="ARBA" id="ARBA00022692"/>
    </source>
</evidence>
<dbReference type="InterPro" id="IPR028082">
    <property type="entry name" value="Peripla_BP_I"/>
</dbReference>
<evidence type="ECO:0000256" key="10">
    <source>
        <dbReference type="ARBA" id="ARBA00023170"/>
    </source>
</evidence>
<evidence type="ECO:0000259" key="22">
    <source>
        <dbReference type="SMART" id="SM00079"/>
    </source>
</evidence>
<evidence type="ECO:0000256" key="11">
    <source>
        <dbReference type="ARBA" id="ARBA00023180"/>
    </source>
</evidence>
<feature type="binding site" evidence="16">
    <location>
        <position position="518"/>
    </location>
    <ligand>
        <name>L-glutamate</name>
        <dbReference type="ChEBI" id="CHEBI:29985"/>
    </ligand>
</feature>
<evidence type="ECO:0000256" key="1">
    <source>
        <dbReference type="ARBA" id="ARBA00008685"/>
    </source>
</evidence>
<evidence type="ECO:0000256" key="9">
    <source>
        <dbReference type="ARBA" id="ARBA00023136"/>
    </source>
</evidence>
<keyword evidence="7" id="KW-0770">Synapse</keyword>
<feature type="region of interest" description="Disordered" evidence="19">
    <location>
        <begin position="883"/>
        <end position="903"/>
    </location>
</feature>
<feature type="transmembrane region" description="Helical" evidence="20">
    <location>
        <begin position="634"/>
        <end position="654"/>
    </location>
</feature>
<dbReference type="Gene3D" id="1.10.287.70">
    <property type="match status" value="1"/>
</dbReference>
<feature type="transmembrane region" description="Helical" evidence="20">
    <location>
        <begin position="558"/>
        <end position="579"/>
    </location>
</feature>
<evidence type="ECO:0000256" key="5">
    <source>
        <dbReference type="ARBA" id="ARBA00022729"/>
    </source>
</evidence>
<dbReference type="Gene3D" id="3.40.50.2300">
    <property type="match status" value="2"/>
</dbReference>
<evidence type="ECO:0000256" key="18">
    <source>
        <dbReference type="PIRSR" id="PIRSR601508-3"/>
    </source>
</evidence>
<dbReference type="InterPro" id="IPR019594">
    <property type="entry name" value="Glu/Gly-bd"/>
</dbReference>
<evidence type="ECO:0000256" key="17">
    <source>
        <dbReference type="PIRSR" id="PIRSR601508-2"/>
    </source>
</evidence>
<evidence type="ECO:0000256" key="15">
    <source>
        <dbReference type="ARBA" id="ARBA00034104"/>
    </source>
</evidence>
<dbReference type="Pfam" id="PF00060">
    <property type="entry name" value="Lig_chan"/>
    <property type="match status" value="1"/>
</dbReference>
<feature type="disulfide bond" evidence="18">
    <location>
        <begin position="747"/>
        <end position="804"/>
    </location>
</feature>
<evidence type="ECO:0000256" key="8">
    <source>
        <dbReference type="ARBA" id="ARBA00023065"/>
    </source>
</evidence>
<evidence type="ECO:0000256" key="14">
    <source>
        <dbReference type="ARBA" id="ARBA00023303"/>
    </source>
</evidence>
<dbReference type="SUPFAM" id="SSF81324">
    <property type="entry name" value="Voltage-gated potassium channels"/>
    <property type="match status" value="1"/>
</dbReference>
<keyword evidence="11" id="KW-0325">Glycoprotein</keyword>
<accession>A0A9N9WZA3</accession>
<keyword evidence="4 20" id="KW-0812">Transmembrane</keyword>
<dbReference type="FunFam" id="3.40.190.10:FF:000060">
    <property type="entry name" value="Glutamate receptor ionotropic, kainate 1"/>
    <property type="match status" value="1"/>
</dbReference>
<evidence type="ECO:0000259" key="23">
    <source>
        <dbReference type="SMART" id="SM00918"/>
    </source>
</evidence>
<name>A0A9N9WZA3_9DIPT</name>
<feature type="chain" id="PRO_5040489465" evidence="21">
    <location>
        <begin position="19"/>
        <end position="946"/>
    </location>
</feature>
<evidence type="ECO:0000256" key="7">
    <source>
        <dbReference type="ARBA" id="ARBA00023018"/>
    </source>
</evidence>
<feature type="transmembrane region" description="Helical" evidence="20">
    <location>
        <begin position="819"/>
        <end position="839"/>
    </location>
</feature>
<dbReference type="Pfam" id="PF10613">
    <property type="entry name" value="Lig_chan-Glu_bd"/>
    <property type="match status" value="1"/>
</dbReference>
<feature type="site" description="Crucial to convey clamshell closure to channel opening" evidence="17">
    <location>
        <position position="663"/>
    </location>
</feature>
<evidence type="ECO:0000256" key="16">
    <source>
        <dbReference type="PIRSR" id="PIRSR601508-1"/>
    </source>
</evidence>
<dbReference type="PANTHER" id="PTHR18966">
    <property type="entry name" value="IONOTROPIC GLUTAMATE RECEPTOR"/>
    <property type="match status" value="1"/>
</dbReference>
<dbReference type="PRINTS" id="PR00177">
    <property type="entry name" value="NMDARECEPTOR"/>
</dbReference>
<feature type="domain" description="Ionotropic glutamate receptor L-glutamate and glycine-binding" evidence="23">
    <location>
        <begin position="435"/>
        <end position="502"/>
    </location>
</feature>
<keyword evidence="25" id="KW-1185">Reference proteome</keyword>
<feature type="binding site" evidence="16">
    <location>
        <position position="735"/>
    </location>
    <ligand>
        <name>L-glutamate</name>
        <dbReference type="ChEBI" id="CHEBI:29985"/>
    </ligand>
</feature>
<dbReference type="SMART" id="SM00918">
    <property type="entry name" value="Lig_chan-Glu_bd"/>
    <property type="match status" value="1"/>
</dbReference>
<comment type="subcellular location">
    <subcellularLocation>
        <location evidence="15">Postsynaptic cell membrane</location>
        <topology evidence="15">Multi-pass membrane protein</topology>
    </subcellularLocation>
</comment>
<protein>
    <submittedName>
        <fullName evidence="24">Uncharacterized protein</fullName>
    </submittedName>
</protein>
<feature type="signal peptide" evidence="21">
    <location>
        <begin position="1"/>
        <end position="18"/>
    </location>
</feature>
<comment type="similarity">
    <text evidence="1">Belongs to the glutamate-gated ion channel (TC 1.A.10.1) family.</text>
</comment>
<dbReference type="SUPFAM" id="SSF53850">
    <property type="entry name" value="Periplasmic binding protein-like II"/>
    <property type="match status" value="1"/>
</dbReference>
<evidence type="ECO:0000256" key="2">
    <source>
        <dbReference type="ARBA" id="ARBA00022448"/>
    </source>
</evidence>
<dbReference type="InterPro" id="IPR001828">
    <property type="entry name" value="ANF_lig-bd_rcpt"/>
</dbReference>
<evidence type="ECO:0000313" key="25">
    <source>
        <dbReference type="Proteomes" id="UP001153620"/>
    </source>
</evidence>
<organism evidence="24 25">
    <name type="scientific">Chironomus riparius</name>
    <dbReference type="NCBI Taxonomy" id="315576"/>
    <lineage>
        <taxon>Eukaryota</taxon>
        <taxon>Metazoa</taxon>
        <taxon>Ecdysozoa</taxon>
        <taxon>Arthropoda</taxon>
        <taxon>Hexapoda</taxon>
        <taxon>Insecta</taxon>
        <taxon>Pterygota</taxon>
        <taxon>Neoptera</taxon>
        <taxon>Endopterygota</taxon>
        <taxon>Diptera</taxon>
        <taxon>Nematocera</taxon>
        <taxon>Chironomoidea</taxon>
        <taxon>Chironomidae</taxon>
        <taxon>Chironominae</taxon>
        <taxon>Chironomus</taxon>
    </lineage>
</organism>
<keyword evidence="18" id="KW-1015">Disulfide bond</keyword>
<feature type="site" description="Interaction with the cone snail toxin Con-ikot-ikot" evidence="17">
    <location>
        <position position="781"/>
    </location>
</feature>
<dbReference type="Gene3D" id="3.40.190.10">
    <property type="entry name" value="Periplasmic binding protein-like II"/>
    <property type="match status" value="2"/>
</dbReference>
<keyword evidence="14" id="KW-0407">Ion channel</keyword>
<dbReference type="AlphaFoldDB" id="A0A9N9WZA3"/>
<keyword evidence="5 21" id="KW-0732">Signal</keyword>
<dbReference type="SMART" id="SM00079">
    <property type="entry name" value="PBPe"/>
    <property type="match status" value="1"/>
</dbReference>
<dbReference type="GO" id="GO:0015276">
    <property type="term" value="F:ligand-gated monoatomic ion channel activity"/>
    <property type="evidence" value="ECO:0007669"/>
    <property type="project" value="InterPro"/>
</dbReference>
<evidence type="ECO:0000256" key="12">
    <source>
        <dbReference type="ARBA" id="ARBA00023257"/>
    </source>
</evidence>
<dbReference type="InterPro" id="IPR015683">
    <property type="entry name" value="Ionotropic_Glu_rcpt"/>
</dbReference>
<feature type="binding site" evidence="16">
    <location>
        <position position="685"/>
    </location>
    <ligand>
        <name>L-glutamate</name>
        <dbReference type="ChEBI" id="CHEBI:29985"/>
    </ligand>
</feature>
<dbReference type="SUPFAM" id="SSF53822">
    <property type="entry name" value="Periplasmic binding protein-like I"/>
    <property type="match status" value="1"/>
</dbReference>
<feature type="disulfide bond" evidence="18">
    <location>
        <begin position="75"/>
        <end position="326"/>
    </location>
</feature>
<proteinExistence type="inferred from homology"/>
<dbReference type="FunFam" id="1.10.287.70:FF:000010">
    <property type="entry name" value="Putative glutamate receptor ionotropic kainate 1"/>
    <property type="match status" value="1"/>
</dbReference>
<dbReference type="EMBL" id="OU895880">
    <property type="protein sequence ID" value="CAG9811633.1"/>
    <property type="molecule type" value="Genomic_DNA"/>
</dbReference>
<dbReference type="GO" id="GO:0045211">
    <property type="term" value="C:postsynaptic membrane"/>
    <property type="evidence" value="ECO:0007669"/>
    <property type="project" value="UniProtKB-SubCell"/>
</dbReference>
<dbReference type="InterPro" id="IPR001508">
    <property type="entry name" value="Iono_Glu_rcpt_met"/>
</dbReference>